<gene>
    <name evidence="2" type="ORF">C8N43_3562</name>
</gene>
<evidence type="ECO:0000313" key="2">
    <source>
        <dbReference type="EMBL" id="PTX54742.1"/>
    </source>
</evidence>
<dbReference type="OrthoDB" id="7159403at2"/>
<keyword evidence="1" id="KW-0812">Transmembrane</keyword>
<proteinExistence type="predicted"/>
<organism evidence="2 3">
    <name type="scientific">Litoreibacter ponti</name>
    <dbReference type="NCBI Taxonomy" id="1510457"/>
    <lineage>
        <taxon>Bacteria</taxon>
        <taxon>Pseudomonadati</taxon>
        <taxon>Pseudomonadota</taxon>
        <taxon>Alphaproteobacteria</taxon>
        <taxon>Rhodobacterales</taxon>
        <taxon>Roseobacteraceae</taxon>
        <taxon>Litoreibacter</taxon>
    </lineage>
</organism>
<dbReference type="InterPro" id="IPR021529">
    <property type="entry name" value="DUF2798"/>
</dbReference>
<keyword evidence="3" id="KW-1185">Reference proteome</keyword>
<feature type="transmembrane region" description="Helical" evidence="1">
    <location>
        <begin position="41"/>
        <end position="64"/>
    </location>
</feature>
<dbReference type="Pfam" id="PF11391">
    <property type="entry name" value="DUF2798"/>
    <property type="match status" value="1"/>
</dbReference>
<name>A0A2T6BF95_9RHOB</name>
<keyword evidence="1" id="KW-1133">Transmembrane helix</keyword>
<dbReference type="EMBL" id="QBKS01000002">
    <property type="protein sequence ID" value="PTX54742.1"/>
    <property type="molecule type" value="Genomic_DNA"/>
</dbReference>
<accession>A0A2T6BF95</accession>
<dbReference type="Proteomes" id="UP000243978">
    <property type="component" value="Unassembled WGS sequence"/>
</dbReference>
<comment type="caution">
    <text evidence="2">The sequence shown here is derived from an EMBL/GenBank/DDBJ whole genome shotgun (WGS) entry which is preliminary data.</text>
</comment>
<sequence>MPRTLLAHLLFSAVTSAMMSALVCGVATYKMMGFDAAFMHVWSGAWFFAWPVAFAVLVSIGPFVRKTVYKGCKCPLAMPEDQTKQQLPPAE</sequence>
<evidence type="ECO:0000256" key="1">
    <source>
        <dbReference type="SAM" id="Phobius"/>
    </source>
</evidence>
<dbReference type="RefSeq" id="WP_107847044.1">
    <property type="nucleotide sequence ID" value="NZ_QBKS01000002.1"/>
</dbReference>
<dbReference type="AlphaFoldDB" id="A0A2T6BF95"/>
<reference evidence="2 3" key="1">
    <citation type="submission" date="2018-04" db="EMBL/GenBank/DDBJ databases">
        <title>Genomic Encyclopedia of Archaeal and Bacterial Type Strains, Phase II (KMG-II): from individual species to whole genera.</title>
        <authorList>
            <person name="Goeker M."/>
        </authorList>
    </citation>
    <scope>NUCLEOTIDE SEQUENCE [LARGE SCALE GENOMIC DNA]</scope>
    <source>
        <strain evidence="2 3">DSM 100977</strain>
    </source>
</reference>
<evidence type="ECO:0000313" key="3">
    <source>
        <dbReference type="Proteomes" id="UP000243978"/>
    </source>
</evidence>
<protein>
    <submittedName>
        <fullName evidence="2">Uncharacterized protein DUF2798</fullName>
    </submittedName>
</protein>
<keyword evidence="1" id="KW-0472">Membrane</keyword>